<dbReference type="GO" id="GO:0005794">
    <property type="term" value="C:Golgi apparatus"/>
    <property type="evidence" value="ECO:0007669"/>
    <property type="project" value="TreeGrafter"/>
</dbReference>
<dbReference type="InterPro" id="IPR007462">
    <property type="entry name" value="COV1-like"/>
</dbReference>
<feature type="compositionally biased region" description="Basic and acidic residues" evidence="1">
    <location>
        <begin position="23"/>
        <end position="32"/>
    </location>
</feature>
<dbReference type="Proteomes" id="UP000325081">
    <property type="component" value="Unassembled WGS sequence"/>
</dbReference>
<keyword evidence="3" id="KW-1185">Reference proteome</keyword>
<reference evidence="3" key="1">
    <citation type="journal article" date="2019" name="Curr. Biol.">
        <title>Genome Sequence of Striga asiatica Provides Insight into the Evolution of Plant Parasitism.</title>
        <authorList>
            <person name="Yoshida S."/>
            <person name="Kim S."/>
            <person name="Wafula E.K."/>
            <person name="Tanskanen J."/>
            <person name="Kim Y.M."/>
            <person name="Honaas L."/>
            <person name="Yang Z."/>
            <person name="Spallek T."/>
            <person name="Conn C.E."/>
            <person name="Ichihashi Y."/>
            <person name="Cheong K."/>
            <person name="Cui S."/>
            <person name="Der J.P."/>
            <person name="Gundlach H."/>
            <person name="Jiao Y."/>
            <person name="Hori C."/>
            <person name="Ishida J.K."/>
            <person name="Kasahara H."/>
            <person name="Kiba T."/>
            <person name="Kim M.S."/>
            <person name="Koo N."/>
            <person name="Laohavisit A."/>
            <person name="Lee Y.H."/>
            <person name="Lumba S."/>
            <person name="McCourt P."/>
            <person name="Mortimer J.C."/>
            <person name="Mutuku J.M."/>
            <person name="Nomura T."/>
            <person name="Sasaki-Sekimoto Y."/>
            <person name="Seto Y."/>
            <person name="Wang Y."/>
            <person name="Wakatake T."/>
            <person name="Sakakibara H."/>
            <person name="Demura T."/>
            <person name="Yamaguchi S."/>
            <person name="Yoneyama K."/>
            <person name="Manabe R.I."/>
            <person name="Nelson D.C."/>
            <person name="Schulman A.H."/>
            <person name="Timko M.P."/>
            <person name="dePamphilis C.W."/>
            <person name="Choi D."/>
            <person name="Shirasu K."/>
        </authorList>
    </citation>
    <scope>NUCLEOTIDE SEQUENCE [LARGE SCALE GENOMIC DNA]</scope>
    <source>
        <strain evidence="3">cv. UVA1</strain>
    </source>
</reference>
<dbReference type="PANTHER" id="PTHR31876">
    <property type="entry name" value="COV-LIKE PROTEIN 1"/>
    <property type="match status" value="1"/>
</dbReference>
<proteinExistence type="predicted"/>
<comment type="caution">
    <text evidence="2">The sequence shown here is derived from an EMBL/GenBank/DDBJ whole genome shotgun (WGS) entry which is preliminary data.</text>
</comment>
<dbReference type="AlphaFoldDB" id="A0A5A7PQ54"/>
<evidence type="ECO:0000313" key="2">
    <source>
        <dbReference type="EMBL" id="GER34457.1"/>
    </source>
</evidence>
<evidence type="ECO:0000256" key="1">
    <source>
        <dbReference type="SAM" id="MobiDB-lite"/>
    </source>
</evidence>
<feature type="non-terminal residue" evidence="2">
    <location>
        <position position="145"/>
    </location>
</feature>
<feature type="region of interest" description="Disordered" evidence="1">
    <location>
        <begin position="1"/>
        <end position="44"/>
    </location>
</feature>
<dbReference type="PANTHER" id="PTHR31876:SF26">
    <property type="entry name" value="PROTEIN LIKE COV 2"/>
    <property type="match status" value="1"/>
</dbReference>
<sequence>MAAESSSNRGKKESTAALSSSPRQDDDVKDLVKSLPHSPNNSSTSKVCAFTTRAFFDSWAVYSPMHIFLRTYTSHTYLNMLLWWFIQFVDGFFSPIYERLGIDRDDRDEELCSVYVPTNHLYIGDVFLVNSKEIYPPQFIHSRRH</sequence>
<evidence type="ECO:0000313" key="3">
    <source>
        <dbReference type="Proteomes" id="UP000325081"/>
    </source>
</evidence>
<accession>A0A5A7PQ54</accession>
<dbReference type="EMBL" id="BKCP01004905">
    <property type="protein sequence ID" value="GER34457.1"/>
    <property type="molecule type" value="Genomic_DNA"/>
</dbReference>
<gene>
    <name evidence="2" type="ORF">STAS_10684</name>
</gene>
<name>A0A5A7PQ54_STRAF</name>
<organism evidence="2 3">
    <name type="scientific">Striga asiatica</name>
    <name type="common">Asiatic witchweed</name>
    <name type="synonym">Buchnera asiatica</name>
    <dbReference type="NCBI Taxonomy" id="4170"/>
    <lineage>
        <taxon>Eukaryota</taxon>
        <taxon>Viridiplantae</taxon>
        <taxon>Streptophyta</taxon>
        <taxon>Embryophyta</taxon>
        <taxon>Tracheophyta</taxon>
        <taxon>Spermatophyta</taxon>
        <taxon>Magnoliopsida</taxon>
        <taxon>eudicotyledons</taxon>
        <taxon>Gunneridae</taxon>
        <taxon>Pentapetalae</taxon>
        <taxon>asterids</taxon>
        <taxon>lamiids</taxon>
        <taxon>Lamiales</taxon>
        <taxon>Orobanchaceae</taxon>
        <taxon>Buchnereae</taxon>
        <taxon>Striga</taxon>
    </lineage>
</organism>
<dbReference type="OrthoDB" id="10431656at2759"/>
<protein>
    <submittedName>
        <fullName evidence="2">Uncharacterized protein</fullName>
    </submittedName>
</protein>